<comment type="caution">
    <text evidence="9">The sequence shown here is derived from an EMBL/GenBank/DDBJ whole genome shotgun (WGS) entry which is preliminary data.</text>
</comment>
<dbReference type="SUPFAM" id="SSF88946">
    <property type="entry name" value="Sigma2 domain of RNA polymerase sigma factors"/>
    <property type="match status" value="1"/>
</dbReference>
<reference evidence="9 10" key="1">
    <citation type="submission" date="2020-04" db="EMBL/GenBank/DDBJ databases">
        <authorList>
            <person name="Hitch T.C.A."/>
            <person name="Wylensek D."/>
            <person name="Clavel T."/>
        </authorList>
    </citation>
    <scope>NUCLEOTIDE SEQUENCE [LARGE SCALE GENOMIC DNA]</scope>
    <source>
        <strain evidence="9 10">BL-383-APC-2I</strain>
    </source>
</reference>
<dbReference type="InterPro" id="IPR036388">
    <property type="entry name" value="WH-like_DNA-bd_sf"/>
</dbReference>
<dbReference type="Gene3D" id="1.10.1740.10">
    <property type="match status" value="1"/>
</dbReference>
<dbReference type="GO" id="GO:0003677">
    <property type="term" value="F:DNA binding"/>
    <property type="evidence" value="ECO:0007669"/>
    <property type="project" value="UniProtKB-KW"/>
</dbReference>
<dbReference type="PANTHER" id="PTHR43133:SF66">
    <property type="entry name" value="ECF RNA POLYMERASE SIGMA FACTOR SIGK"/>
    <property type="match status" value="1"/>
</dbReference>
<feature type="domain" description="RNA polymerase sigma-70 region 2" evidence="7">
    <location>
        <begin position="130"/>
        <end position="195"/>
    </location>
</feature>
<dbReference type="InterPro" id="IPR014284">
    <property type="entry name" value="RNA_pol_sigma-70_dom"/>
</dbReference>
<dbReference type="SUPFAM" id="SSF88659">
    <property type="entry name" value="Sigma3 and sigma4 domains of RNA polymerase sigma factors"/>
    <property type="match status" value="1"/>
</dbReference>
<dbReference type="InterPro" id="IPR013249">
    <property type="entry name" value="RNA_pol_sigma70_r4_t2"/>
</dbReference>
<evidence type="ECO:0000313" key="10">
    <source>
        <dbReference type="Proteomes" id="UP000589552"/>
    </source>
</evidence>
<sequence length="288" mass="31325">MRVPFRLVGPGSGPGVGRERRFPCPRQSVPRVGNRRRPLQSDCRPSRCIRSRTGRGWVGGGTFSEKFFALLSEVAGLHPRRPAWATDRAAKKGVPVPTPIPRGDRALRVLSEGELIDQIAGGDWDAFAELYDRFGARVYGMALRVVVDPKIAEDVAQDAWLAIWDSAASFDPTRGSAAGWALAIAHRRAVDAVRSIDASRRRADAAADRDAARPVGGGADEDVLADDERREVADCLGTLSELQREALDLAYFGGMTQKEISRRLGTGLSAVKSRIRDGLIALRRCLGE</sequence>
<dbReference type="AlphaFoldDB" id="A0A7X9SWE4"/>
<feature type="domain" description="RNA polymerase sigma factor 70 region 4 type 2" evidence="8">
    <location>
        <begin position="230"/>
        <end position="280"/>
    </location>
</feature>
<evidence type="ECO:0000256" key="1">
    <source>
        <dbReference type="ARBA" id="ARBA00010641"/>
    </source>
</evidence>
<keyword evidence="2" id="KW-0805">Transcription regulation</keyword>
<dbReference type="CDD" id="cd06171">
    <property type="entry name" value="Sigma70_r4"/>
    <property type="match status" value="1"/>
</dbReference>
<evidence type="ECO:0000313" key="9">
    <source>
        <dbReference type="EMBL" id="NMF09292.1"/>
    </source>
</evidence>
<dbReference type="GO" id="GO:0006352">
    <property type="term" value="P:DNA-templated transcription initiation"/>
    <property type="evidence" value="ECO:0007669"/>
    <property type="project" value="InterPro"/>
</dbReference>
<gene>
    <name evidence="9" type="ORF">HF852_06715</name>
</gene>
<name>A0A7X9SWE4_9CORY</name>
<dbReference type="InterPro" id="IPR013325">
    <property type="entry name" value="RNA_pol_sigma_r2"/>
</dbReference>
<dbReference type="EMBL" id="JABAGA010000003">
    <property type="protein sequence ID" value="NMF09292.1"/>
    <property type="molecule type" value="Genomic_DNA"/>
</dbReference>
<evidence type="ECO:0000256" key="3">
    <source>
        <dbReference type="ARBA" id="ARBA00023082"/>
    </source>
</evidence>
<dbReference type="Pfam" id="PF04542">
    <property type="entry name" value="Sigma70_r2"/>
    <property type="match status" value="1"/>
</dbReference>
<dbReference type="Pfam" id="PF08281">
    <property type="entry name" value="Sigma70_r4_2"/>
    <property type="match status" value="1"/>
</dbReference>
<comment type="similarity">
    <text evidence="1">Belongs to the sigma-70 factor family. ECF subfamily.</text>
</comment>
<organism evidence="9 10">
    <name type="scientific">Corynebacterium xerosis</name>
    <dbReference type="NCBI Taxonomy" id="1725"/>
    <lineage>
        <taxon>Bacteria</taxon>
        <taxon>Bacillati</taxon>
        <taxon>Actinomycetota</taxon>
        <taxon>Actinomycetes</taxon>
        <taxon>Mycobacteriales</taxon>
        <taxon>Corynebacteriaceae</taxon>
        <taxon>Corynebacterium</taxon>
    </lineage>
</organism>
<evidence type="ECO:0000259" key="7">
    <source>
        <dbReference type="Pfam" id="PF04542"/>
    </source>
</evidence>
<evidence type="ECO:0000256" key="5">
    <source>
        <dbReference type="ARBA" id="ARBA00023163"/>
    </source>
</evidence>
<keyword evidence="3" id="KW-0731">Sigma factor</keyword>
<dbReference type="NCBIfam" id="TIGR02937">
    <property type="entry name" value="sigma70-ECF"/>
    <property type="match status" value="1"/>
</dbReference>
<dbReference type="PANTHER" id="PTHR43133">
    <property type="entry name" value="RNA POLYMERASE ECF-TYPE SIGMA FACTO"/>
    <property type="match status" value="1"/>
</dbReference>
<proteinExistence type="inferred from homology"/>
<feature type="region of interest" description="Disordered" evidence="6">
    <location>
        <begin position="1"/>
        <end position="42"/>
    </location>
</feature>
<evidence type="ECO:0000256" key="4">
    <source>
        <dbReference type="ARBA" id="ARBA00023125"/>
    </source>
</evidence>
<dbReference type="InterPro" id="IPR007627">
    <property type="entry name" value="RNA_pol_sigma70_r2"/>
</dbReference>
<dbReference type="Proteomes" id="UP000589552">
    <property type="component" value="Unassembled WGS sequence"/>
</dbReference>
<keyword evidence="5" id="KW-0804">Transcription</keyword>
<keyword evidence="4" id="KW-0238">DNA-binding</keyword>
<dbReference type="InterPro" id="IPR013324">
    <property type="entry name" value="RNA_pol_sigma_r3/r4-like"/>
</dbReference>
<evidence type="ECO:0000256" key="6">
    <source>
        <dbReference type="SAM" id="MobiDB-lite"/>
    </source>
</evidence>
<accession>A0A7X9SWE4</accession>
<evidence type="ECO:0000259" key="8">
    <source>
        <dbReference type="Pfam" id="PF08281"/>
    </source>
</evidence>
<dbReference type="GO" id="GO:0016987">
    <property type="term" value="F:sigma factor activity"/>
    <property type="evidence" value="ECO:0007669"/>
    <property type="project" value="UniProtKB-KW"/>
</dbReference>
<dbReference type="Gene3D" id="1.10.10.10">
    <property type="entry name" value="Winged helix-like DNA-binding domain superfamily/Winged helix DNA-binding domain"/>
    <property type="match status" value="1"/>
</dbReference>
<evidence type="ECO:0000256" key="2">
    <source>
        <dbReference type="ARBA" id="ARBA00023015"/>
    </source>
</evidence>
<protein>
    <submittedName>
        <fullName evidence="9">Sigma-70 family RNA polymerase sigma factor</fullName>
    </submittedName>
</protein>
<dbReference type="InterPro" id="IPR039425">
    <property type="entry name" value="RNA_pol_sigma-70-like"/>
</dbReference>